<feature type="domain" description="MATH" evidence="2">
    <location>
        <begin position="1"/>
        <end position="136"/>
    </location>
</feature>
<dbReference type="KEGG" id="vcn:VOLCADRAFT_94597"/>
<gene>
    <name evidence="3" type="ORF">VOLCADRAFT_94597</name>
</gene>
<organism evidence="4">
    <name type="scientific">Volvox carteri f. nagariensis</name>
    <dbReference type="NCBI Taxonomy" id="3068"/>
    <lineage>
        <taxon>Eukaryota</taxon>
        <taxon>Viridiplantae</taxon>
        <taxon>Chlorophyta</taxon>
        <taxon>core chlorophytes</taxon>
        <taxon>Chlorophyceae</taxon>
        <taxon>CS clade</taxon>
        <taxon>Chlamydomonadales</taxon>
        <taxon>Volvocaceae</taxon>
        <taxon>Volvox</taxon>
    </lineage>
</organism>
<dbReference type="PROSITE" id="PS50144">
    <property type="entry name" value="MATH"/>
    <property type="match status" value="1"/>
</dbReference>
<evidence type="ECO:0000256" key="1">
    <source>
        <dbReference type="SAM" id="MobiDB-lite"/>
    </source>
</evidence>
<evidence type="ECO:0000259" key="2">
    <source>
        <dbReference type="PROSITE" id="PS50144"/>
    </source>
</evidence>
<dbReference type="InterPro" id="IPR002083">
    <property type="entry name" value="MATH/TRAF_dom"/>
</dbReference>
<dbReference type="RefSeq" id="XP_002953841.1">
    <property type="nucleotide sequence ID" value="XM_002953795.1"/>
</dbReference>
<dbReference type="InParanoid" id="D8U577"/>
<protein>
    <recommendedName>
        <fullName evidence="2">MATH domain-containing protein</fullName>
    </recommendedName>
</protein>
<name>D8U577_VOLCA</name>
<evidence type="ECO:0000313" key="4">
    <source>
        <dbReference type="Proteomes" id="UP000001058"/>
    </source>
</evidence>
<proteinExistence type="predicted"/>
<dbReference type="AlphaFoldDB" id="D8U577"/>
<dbReference type="STRING" id="3068.D8U577"/>
<dbReference type="CDD" id="cd00121">
    <property type="entry name" value="MATH"/>
    <property type="match status" value="1"/>
</dbReference>
<sequence>MQLPRRFTLARAMGPGTRLCSDLFEVGGQLFRLELYPAGLNSETHKYVSLFLTTPGVTQPMHLLYELSILDKGQSRPQHITESRTVHAPFPAEPAAILAPQPGVVAGFPKCIKTNFLHRNARRFLPDDTLTIRATVKVLAGKSSFPVVPSAAQLYSLQPNRGLVSPFPAWQAPPPSTLHSPAGGVLSPPSSYMQQPAYGCGCYASAHPLQVQLPCMQQQQQFGGQSGYLAAYAPCPDAVLNFSVHVFQAAAAKAYDRLSGPNGSKSKIDRNESSLQ</sequence>
<dbReference type="Pfam" id="PF22486">
    <property type="entry name" value="MATH_2"/>
    <property type="match status" value="1"/>
</dbReference>
<dbReference type="SUPFAM" id="SSF49599">
    <property type="entry name" value="TRAF domain-like"/>
    <property type="match status" value="1"/>
</dbReference>
<feature type="region of interest" description="Disordered" evidence="1">
    <location>
        <begin position="257"/>
        <end position="276"/>
    </location>
</feature>
<dbReference type="EMBL" id="GL378359">
    <property type="protein sequence ID" value="EFJ45165.1"/>
    <property type="molecule type" value="Genomic_DNA"/>
</dbReference>
<dbReference type="eggNOG" id="KOG1987">
    <property type="taxonomic scope" value="Eukaryota"/>
</dbReference>
<dbReference type="GeneID" id="9616569"/>
<dbReference type="Gene3D" id="2.60.210.10">
    <property type="entry name" value="Apoptosis, Tumor Necrosis Factor Receptor Associated Protein 2, Chain A"/>
    <property type="match status" value="1"/>
</dbReference>
<reference evidence="3 4" key="1">
    <citation type="journal article" date="2010" name="Science">
        <title>Genomic analysis of organismal complexity in the multicellular green alga Volvox carteri.</title>
        <authorList>
            <person name="Prochnik S.E."/>
            <person name="Umen J."/>
            <person name="Nedelcu A.M."/>
            <person name="Hallmann A."/>
            <person name="Miller S.M."/>
            <person name="Nishii I."/>
            <person name="Ferris P."/>
            <person name="Kuo A."/>
            <person name="Mitros T."/>
            <person name="Fritz-Laylin L.K."/>
            <person name="Hellsten U."/>
            <person name="Chapman J."/>
            <person name="Simakov O."/>
            <person name="Rensing S.A."/>
            <person name="Terry A."/>
            <person name="Pangilinan J."/>
            <person name="Kapitonov V."/>
            <person name="Jurka J."/>
            <person name="Salamov A."/>
            <person name="Shapiro H."/>
            <person name="Schmutz J."/>
            <person name="Grimwood J."/>
            <person name="Lindquist E."/>
            <person name="Lucas S."/>
            <person name="Grigoriev I.V."/>
            <person name="Schmitt R."/>
            <person name="Kirk D."/>
            <person name="Rokhsar D.S."/>
        </authorList>
    </citation>
    <scope>NUCLEOTIDE SEQUENCE [LARGE SCALE GENOMIC DNA]</scope>
    <source>
        <strain evidence="4">f. Nagariensis / Eve</strain>
    </source>
</reference>
<accession>D8U577</accession>
<feature type="compositionally biased region" description="Basic and acidic residues" evidence="1">
    <location>
        <begin position="266"/>
        <end position="276"/>
    </location>
</feature>
<keyword evidence="4" id="KW-1185">Reference proteome</keyword>
<dbReference type="OrthoDB" id="6359816at2759"/>
<dbReference type="InterPro" id="IPR008974">
    <property type="entry name" value="TRAF-like"/>
</dbReference>
<evidence type="ECO:0000313" key="3">
    <source>
        <dbReference type="EMBL" id="EFJ45165.1"/>
    </source>
</evidence>
<dbReference type="Proteomes" id="UP000001058">
    <property type="component" value="Unassembled WGS sequence"/>
</dbReference>